<organism evidence="3 5">
    <name type="scientific">Araneus ventricosus</name>
    <name type="common">Orbweaver spider</name>
    <name type="synonym">Epeira ventricosa</name>
    <dbReference type="NCBI Taxonomy" id="182803"/>
    <lineage>
        <taxon>Eukaryota</taxon>
        <taxon>Metazoa</taxon>
        <taxon>Ecdysozoa</taxon>
        <taxon>Arthropoda</taxon>
        <taxon>Chelicerata</taxon>
        <taxon>Arachnida</taxon>
        <taxon>Araneae</taxon>
        <taxon>Araneomorphae</taxon>
        <taxon>Entelegynae</taxon>
        <taxon>Araneoidea</taxon>
        <taxon>Araneidae</taxon>
        <taxon>Araneus</taxon>
    </lineage>
</organism>
<keyword evidence="2" id="KW-0378">Hydrolase</keyword>
<accession>A0A4Y2TDK0</accession>
<dbReference type="Gene3D" id="3.40.50.1820">
    <property type="entry name" value="alpha/beta hydrolase"/>
    <property type="match status" value="1"/>
</dbReference>
<evidence type="ECO:0000256" key="2">
    <source>
        <dbReference type="ARBA" id="ARBA00022801"/>
    </source>
</evidence>
<comment type="caution">
    <text evidence="3">The sequence shown here is derived from an EMBL/GenBank/DDBJ whole genome shotgun (WGS) entry which is preliminary data.</text>
</comment>
<dbReference type="PANTHER" id="PTHR46118">
    <property type="entry name" value="PROTEIN ABHD11"/>
    <property type="match status" value="1"/>
</dbReference>
<gene>
    <name evidence="3" type="ORF">AVEN_168333_1</name>
    <name evidence="4" type="ORF">AVEN_233956_1</name>
</gene>
<proteinExistence type="inferred from homology"/>
<protein>
    <recommendedName>
        <fullName evidence="6">Protein ABHD11</fullName>
    </recommendedName>
</protein>
<keyword evidence="5" id="KW-1185">Reference proteome</keyword>
<name>A0A4Y2TDK0_ARAVE</name>
<evidence type="ECO:0000256" key="1">
    <source>
        <dbReference type="ARBA" id="ARBA00008645"/>
    </source>
</evidence>
<dbReference type="PANTHER" id="PTHR46118:SF4">
    <property type="entry name" value="PROTEIN ABHD11"/>
    <property type="match status" value="1"/>
</dbReference>
<dbReference type="EMBL" id="BGPR01027204">
    <property type="protein sequence ID" value="GBN97506.1"/>
    <property type="molecule type" value="Genomic_DNA"/>
</dbReference>
<sequence length="129" mass="15021">MLAYFFALTFNFEKTFFEFQKQFTRFDENGYSIPLKKTEDGRYTFKSNIDGLQNAMKNPKQFEVSGQFEGPICFIYGKLSPFQVDKDEEKIKKVFPNAEMVGIEDATHTVHTDSPAEFKESVLNFLLKE</sequence>
<dbReference type="Proteomes" id="UP000499080">
    <property type="component" value="Unassembled WGS sequence"/>
</dbReference>
<evidence type="ECO:0000313" key="4">
    <source>
        <dbReference type="EMBL" id="GBN97540.1"/>
    </source>
</evidence>
<comment type="similarity">
    <text evidence="1">Belongs to the AB hydrolase superfamily.</text>
</comment>
<dbReference type="SUPFAM" id="SSF53474">
    <property type="entry name" value="alpha/beta-Hydrolases"/>
    <property type="match status" value="1"/>
</dbReference>
<dbReference type="GO" id="GO:0052689">
    <property type="term" value="F:carboxylic ester hydrolase activity"/>
    <property type="evidence" value="ECO:0007669"/>
    <property type="project" value="TreeGrafter"/>
</dbReference>
<dbReference type="InterPro" id="IPR029058">
    <property type="entry name" value="AB_hydrolase_fold"/>
</dbReference>
<dbReference type="OrthoDB" id="8119704at2759"/>
<dbReference type="GO" id="GO:0005739">
    <property type="term" value="C:mitochondrion"/>
    <property type="evidence" value="ECO:0007669"/>
    <property type="project" value="TreeGrafter"/>
</dbReference>
<evidence type="ECO:0008006" key="6">
    <source>
        <dbReference type="Google" id="ProtNLM"/>
    </source>
</evidence>
<evidence type="ECO:0000313" key="3">
    <source>
        <dbReference type="EMBL" id="GBN97506.1"/>
    </source>
</evidence>
<reference evidence="3 5" key="1">
    <citation type="journal article" date="2019" name="Sci. Rep.">
        <title>Orb-weaving spider Araneus ventricosus genome elucidates the spidroin gene catalogue.</title>
        <authorList>
            <person name="Kono N."/>
            <person name="Nakamura H."/>
            <person name="Ohtoshi R."/>
            <person name="Moran D.A.P."/>
            <person name="Shinohara A."/>
            <person name="Yoshida Y."/>
            <person name="Fujiwara M."/>
            <person name="Mori M."/>
            <person name="Tomita M."/>
            <person name="Arakawa K."/>
        </authorList>
    </citation>
    <scope>NUCLEOTIDE SEQUENCE [LARGE SCALE GENOMIC DNA]</scope>
</reference>
<dbReference type="EMBL" id="BGPR01027215">
    <property type="protein sequence ID" value="GBN97540.1"/>
    <property type="molecule type" value="Genomic_DNA"/>
</dbReference>
<evidence type="ECO:0000313" key="5">
    <source>
        <dbReference type="Proteomes" id="UP000499080"/>
    </source>
</evidence>
<dbReference type="AlphaFoldDB" id="A0A4Y2TDK0"/>